<reference evidence="8" key="4">
    <citation type="journal article" date="2020" name="Nat. Struct. Mol. Biol.">
        <title>Mitochondrial complex I structure reveals ordered water molecules for catalysis and proton translocation.</title>
        <authorList>
            <person name="Grba D.N."/>
            <person name="Hirst J."/>
        </authorList>
    </citation>
    <scope>STRUCTURE BY ELECTRON MICROSCOPY (2.70 ANGSTROMS)</scope>
</reference>
<dbReference type="RefSeq" id="XP_002143105.1">
    <property type="nucleotide sequence ID" value="XM_002143069.1"/>
</dbReference>
<keyword evidence="2" id="KW-0472">Membrane</keyword>
<feature type="transmembrane region" description="Helical" evidence="2">
    <location>
        <begin position="55"/>
        <end position="72"/>
    </location>
</feature>
<keyword evidence="5 6" id="KW-0002">3D-structure</keyword>
<evidence type="ECO:0000313" key="3">
    <source>
        <dbReference type="EMBL" id="CAR65194.1"/>
    </source>
</evidence>
<dbReference type="PDBsum" id="6RFQ"/>
<dbReference type="PDB" id="6RFQ">
    <property type="method" value="EM"/>
    <property type="resolution" value="3.30 A"/>
    <property type="chains" value="j=1-93"/>
</dbReference>
<feature type="region of interest" description="Disordered" evidence="1">
    <location>
        <begin position="1"/>
        <end position="21"/>
    </location>
</feature>
<sequence>MVELKPSSAIQRGPLNKGGWDAPHALHNDGAIDRYAHWRTFYQERFKYTRATGKSTLIFLVAFPALIGYVAYQSEGLFEFAGKRRGESVTTRG</sequence>
<dbReference type="PDB" id="6YJ4">
    <property type="method" value="EM"/>
    <property type="resolution" value="2.70 A"/>
    <property type="chains" value="m=1-93"/>
</dbReference>
<name>B5RSK9_YARLI</name>
<organism evidence="3 4">
    <name type="scientific">Yarrowia lipolytica (strain CLIB 122 / E 150)</name>
    <name type="common">Yeast</name>
    <name type="synonym">Candida lipolytica</name>
    <dbReference type="NCBI Taxonomy" id="284591"/>
    <lineage>
        <taxon>Eukaryota</taxon>
        <taxon>Fungi</taxon>
        <taxon>Dikarya</taxon>
        <taxon>Ascomycota</taxon>
        <taxon>Saccharomycotina</taxon>
        <taxon>Dipodascomycetes</taxon>
        <taxon>Dipodascales</taxon>
        <taxon>Dipodascales incertae sedis</taxon>
        <taxon>Yarrowia</taxon>
    </lineage>
</organism>
<proteinExistence type="evidence at protein level"/>
<reference evidence="3 4" key="1">
    <citation type="journal article" date="2004" name="Nature">
        <title>Genome evolution in yeasts.</title>
        <authorList>
            <consortium name="Genolevures"/>
            <person name="Dujon B."/>
            <person name="Sherman D."/>
            <person name="Fischer G."/>
            <person name="Durrens P."/>
            <person name="Casaregola S."/>
            <person name="Lafontaine I."/>
            <person name="de Montigny J."/>
            <person name="Marck C."/>
            <person name="Neuveglise C."/>
            <person name="Talla E."/>
            <person name="Goffard N."/>
            <person name="Frangeul L."/>
            <person name="Aigle M."/>
            <person name="Anthouard V."/>
            <person name="Babour A."/>
            <person name="Barbe V."/>
            <person name="Barnay S."/>
            <person name="Blanchin S."/>
            <person name="Beckerich J.M."/>
            <person name="Beyne E."/>
            <person name="Bleykasten C."/>
            <person name="Boisrame A."/>
            <person name="Boyer J."/>
            <person name="Cattolico L."/>
            <person name="Confanioleri F."/>
            <person name="de Daruvar A."/>
            <person name="Despons L."/>
            <person name="Fabre E."/>
            <person name="Fairhead C."/>
            <person name="Ferry-Dumazet H."/>
            <person name="Groppi A."/>
            <person name="Hantraye F."/>
            <person name="Hennequin C."/>
            <person name="Jauniaux N."/>
            <person name="Joyet P."/>
            <person name="Kachouri R."/>
            <person name="Kerrest A."/>
            <person name="Koszul R."/>
            <person name="Lemaire M."/>
            <person name="Lesur I."/>
            <person name="Ma L."/>
            <person name="Muller H."/>
            <person name="Nicaud J.M."/>
            <person name="Nikolski M."/>
            <person name="Oztas S."/>
            <person name="Ozier-Kalogeropoulos O."/>
            <person name="Pellenz S."/>
            <person name="Potier S."/>
            <person name="Richard G.F."/>
            <person name="Straub M.L."/>
            <person name="Suleau A."/>
            <person name="Swennene D."/>
            <person name="Tekaia F."/>
            <person name="Wesolowski-Louvel M."/>
            <person name="Westhof E."/>
            <person name="Wirth B."/>
            <person name="Zeniou-Meyer M."/>
            <person name="Zivanovic I."/>
            <person name="Bolotin-Fukuhara M."/>
            <person name="Thierry A."/>
            <person name="Bouchier C."/>
            <person name="Caudron B."/>
            <person name="Scarpelli C."/>
            <person name="Gaillardin C."/>
            <person name="Weissenbach J."/>
            <person name="Wincker P."/>
            <person name="Souciet J.L."/>
        </authorList>
    </citation>
    <scope>NUCLEOTIDE SEQUENCE [LARGE SCALE GENOMIC DNA]</scope>
    <source>
        <strain evidence="4">CLIB 122 / E 150</strain>
    </source>
</reference>
<dbReference type="KEGG" id="yli:7009608"/>
<keyword evidence="4" id="KW-1185">Reference proteome</keyword>
<dbReference type="IntAct" id="B5RSK9">
    <property type="interactions" value="1"/>
</dbReference>
<evidence type="ECO:0007829" key="5">
    <source>
        <dbReference type="PDB" id="6RFQ"/>
    </source>
</evidence>
<dbReference type="PDB" id="6Y79">
    <property type="method" value="EM"/>
    <property type="resolution" value="2.96 A"/>
    <property type="chains" value="j=1-93"/>
</dbReference>
<dbReference type="SMR" id="B5RSK9"/>
<dbReference type="AlphaFoldDB" id="B5RSK9"/>
<dbReference type="VEuPathDB" id="FungiDB:YALI0_F06061g"/>
<dbReference type="PDB" id="7O6Y">
    <property type="method" value="EM"/>
    <property type="resolution" value="3.40 A"/>
    <property type="chains" value="j=1-93"/>
</dbReference>
<evidence type="ECO:0007829" key="9">
    <source>
        <dbReference type="PDB" id="7O6Y"/>
    </source>
</evidence>
<reference evidence="9 10" key="5">
    <citation type="journal article" date="2021" name="Sci. Adv.">
        <title>High-resolution structure and dynamics of mitochondrial complex I-Insights into the proton pumping mechanism.</title>
        <authorList>
            <person name="Parey K."/>
            <person name="Lasham J."/>
            <person name="Mills D.J."/>
            <person name="Djurabekova A."/>
            <person name="Haapanen O."/>
            <person name="Yoga E.G."/>
            <person name="Xie H."/>
            <person name="Kuhlbrandt W."/>
            <person name="Sharma V."/>
            <person name="Vonck J."/>
            <person name="Zickermann V."/>
        </authorList>
    </citation>
    <scope>STRUCTURE BY ELECTRON MICROSCOPY (2.40 ANGSTROMS)</scope>
</reference>
<dbReference type="EMBL" id="CR382132">
    <property type="protein sequence ID" value="CAR65194.1"/>
    <property type="molecule type" value="Genomic_DNA"/>
</dbReference>
<reference evidence="5 6" key="2">
    <citation type="journal article" date="2019" name="Sci. Adv.">
        <title>High-resolution cryo-EM structures of respiratory complex I: Mechanism, assembly, and disease.</title>
        <authorList>
            <person name="Parey K."/>
            <person name="Haapanen O."/>
            <person name="Sharma V."/>
            <person name="Kofeler H."/>
            <person name="Zullig T."/>
            <person name="Prinz S."/>
            <person name="Siegmund K."/>
            <person name="Wittig I."/>
            <person name="Mills D.J."/>
            <person name="Vonck J."/>
            <person name="Kuhlbrandt W."/>
            <person name="Zickermann V."/>
        </authorList>
    </citation>
    <scope>STRUCTURE BY ELECTRON MICROSCOPY (3.20 ANGSTROMS)</scope>
</reference>
<protein>
    <submittedName>
        <fullName evidence="3">YALI0F06061p</fullName>
    </submittedName>
</protein>
<dbReference type="PANTHER" id="PTHR39476:SF1">
    <property type="entry name" value="NADH DEHYDROGENASE [UBIQUINONE] 1 BETA SUBCOMPLEX SUBUNIT 4"/>
    <property type="match status" value="1"/>
</dbReference>
<dbReference type="PDB" id="7O71">
    <property type="method" value="EM"/>
    <property type="resolution" value="2.40 A"/>
    <property type="chains" value="j=1-93"/>
</dbReference>
<evidence type="ECO:0007829" key="10">
    <source>
        <dbReference type="PDB" id="7O71"/>
    </source>
</evidence>
<keyword evidence="2" id="KW-1133">Transmembrane helix</keyword>
<dbReference type="PDB" id="6RFR">
    <property type="method" value="EM"/>
    <property type="resolution" value="3.20 A"/>
    <property type="chains" value="j=1-93"/>
</dbReference>
<reference evidence="7" key="3">
    <citation type="journal article" date="2020" name="Nat. Commun.">
        <title>Essential role of accessory subunit LYRM6 in the mechanism of mitochondrial complex I.</title>
        <authorList>
            <person name="Galemou Yoga E."/>
            <person name="Parey K."/>
            <person name="Djurabekova A."/>
            <person name="Haapanen O."/>
            <person name="Siegmund K."/>
            <person name="Zwicker K."/>
            <person name="Sharma V."/>
            <person name="Zickermann V."/>
            <person name="Angerer H."/>
        </authorList>
    </citation>
    <scope>STRUCTURE BY ELECTRON MICROSCOPY (2.96 ANGSTROMS)</scope>
</reference>
<dbReference type="PANTHER" id="PTHR39476">
    <property type="entry name" value="NADH:UBIQUINONE OXIDOREDUCTASE 6.6KD SUBUNIT"/>
    <property type="match status" value="1"/>
</dbReference>
<dbReference type="PDB" id="6RFS">
    <property type="method" value="EM"/>
    <property type="resolution" value="4.04 A"/>
    <property type="chains" value="j=1-93"/>
</dbReference>
<gene>
    <name evidence="3" type="ORF">YALI0_F06061g</name>
</gene>
<dbReference type="HOGENOM" id="CLU_2401364_0_0_1"/>
<evidence type="ECO:0000313" key="4">
    <source>
        <dbReference type="Proteomes" id="UP000001300"/>
    </source>
</evidence>
<dbReference type="PDBsum" id="6RFS"/>
<dbReference type="InParanoid" id="B5RSK9"/>
<evidence type="ECO:0007829" key="6">
    <source>
        <dbReference type="PDB" id="6RFR"/>
    </source>
</evidence>
<evidence type="ECO:0000256" key="1">
    <source>
        <dbReference type="SAM" id="MobiDB-lite"/>
    </source>
</evidence>
<dbReference type="STRING" id="284591.B5RSK9"/>
<dbReference type="OrthoDB" id="15108at2759"/>
<evidence type="ECO:0000256" key="2">
    <source>
        <dbReference type="SAM" id="Phobius"/>
    </source>
</evidence>
<evidence type="ECO:0007829" key="8">
    <source>
        <dbReference type="PDB" id="6YJ4"/>
    </source>
</evidence>
<keyword evidence="2" id="KW-0812">Transmembrane</keyword>
<accession>B5RSK9</accession>
<dbReference type="Proteomes" id="UP000001300">
    <property type="component" value="Chromosome F"/>
</dbReference>
<dbReference type="PDBsum" id="6RFR"/>
<evidence type="ECO:0007829" key="7">
    <source>
        <dbReference type="PDB" id="6Y79"/>
    </source>
</evidence>